<feature type="compositionally biased region" description="Low complexity" evidence="4">
    <location>
        <begin position="1361"/>
        <end position="1375"/>
    </location>
</feature>
<feature type="region of interest" description="Disordered" evidence="4">
    <location>
        <begin position="1011"/>
        <end position="1048"/>
    </location>
</feature>
<dbReference type="GO" id="GO:1990316">
    <property type="term" value="C:Atg1/ULK1 kinase complex"/>
    <property type="evidence" value="ECO:0007669"/>
    <property type="project" value="InterPro"/>
</dbReference>
<evidence type="ECO:0000313" key="6">
    <source>
        <dbReference type="EMBL" id="ORX50783.1"/>
    </source>
</evidence>
<dbReference type="PANTHER" id="PTHR13430">
    <property type="match status" value="1"/>
</dbReference>
<dbReference type="Proteomes" id="UP000193719">
    <property type="component" value="Unassembled WGS sequence"/>
</dbReference>
<dbReference type="OrthoDB" id="70161at2759"/>
<feature type="region of interest" description="Disordered" evidence="4">
    <location>
        <begin position="1355"/>
        <end position="1393"/>
    </location>
</feature>
<keyword evidence="2 3" id="KW-0072">Autophagy</keyword>
<reference evidence="6 7" key="2">
    <citation type="submission" date="2016-08" db="EMBL/GenBank/DDBJ databases">
        <title>Pervasive Adenine N6-methylation of Active Genes in Fungi.</title>
        <authorList>
            <consortium name="DOE Joint Genome Institute"/>
            <person name="Mondo S.J."/>
            <person name="Dannebaum R.O."/>
            <person name="Kuo R.C."/>
            <person name="Labutti K."/>
            <person name="Haridas S."/>
            <person name="Kuo A."/>
            <person name="Salamov A."/>
            <person name="Ahrendt S.R."/>
            <person name="Lipzen A."/>
            <person name="Sullivan W."/>
            <person name="Andreopoulos W.B."/>
            <person name="Clum A."/>
            <person name="Lindquist E."/>
            <person name="Daum C."/>
            <person name="Ramamoorthy G.K."/>
            <person name="Gryganskyi A."/>
            <person name="Culley D."/>
            <person name="Magnuson J.K."/>
            <person name="James T.Y."/>
            <person name="O'Malley M.A."/>
            <person name="Stajich J.E."/>
            <person name="Spatafora J.W."/>
            <person name="Visel A."/>
            <person name="Grigoriev I.V."/>
        </authorList>
    </citation>
    <scope>NUCLEOTIDE SEQUENCE [LARGE SCALE GENOMIC DNA]</scope>
    <source>
        <strain evidence="7">finn</strain>
    </source>
</reference>
<evidence type="ECO:0000256" key="1">
    <source>
        <dbReference type="ARBA" id="ARBA00005246"/>
    </source>
</evidence>
<keyword evidence="7" id="KW-1185">Reference proteome</keyword>
<feature type="compositionally biased region" description="Polar residues" evidence="4">
    <location>
        <begin position="1012"/>
        <end position="1022"/>
    </location>
</feature>
<dbReference type="GO" id="GO:0000407">
    <property type="term" value="C:phagophore assembly site"/>
    <property type="evidence" value="ECO:0007669"/>
    <property type="project" value="TreeGrafter"/>
</dbReference>
<dbReference type="GO" id="GO:0005829">
    <property type="term" value="C:cytosol"/>
    <property type="evidence" value="ECO:0007669"/>
    <property type="project" value="TreeGrafter"/>
</dbReference>
<dbReference type="GO" id="GO:0000423">
    <property type="term" value="P:mitophagy"/>
    <property type="evidence" value="ECO:0007669"/>
    <property type="project" value="TreeGrafter"/>
</dbReference>
<dbReference type="InterPro" id="IPR018731">
    <property type="entry name" value="Atg13_N"/>
</dbReference>
<reference evidence="6 7" key="1">
    <citation type="submission" date="2016-08" db="EMBL/GenBank/DDBJ databases">
        <title>Genomes of anaerobic fungi encode conserved fungal cellulosomes for biomass hydrolysis.</title>
        <authorList>
            <consortium name="DOE Joint Genome Institute"/>
            <person name="Haitjema C.H."/>
            <person name="Gilmore S.P."/>
            <person name="Henske J.K."/>
            <person name="Solomon K.V."/>
            <person name="De Groot R."/>
            <person name="Kuo A."/>
            <person name="Mondo S.J."/>
            <person name="Salamov A.A."/>
            <person name="Labutti K."/>
            <person name="Zhao Z."/>
            <person name="Chiniquy J."/>
            <person name="Barry K."/>
            <person name="Brewer H.M."/>
            <person name="Purvine S.O."/>
            <person name="Wright A.T."/>
            <person name="Boxma B."/>
            <person name="Van Alen T."/>
            <person name="Hackstein J.H."/>
            <person name="Baker S.E."/>
            <person name="Grigoriev I.V."/>
            <person name="O'Malley M.A."/>
        </authorList>
    </citation>
    <scope>NUCLEOTIDE SEQUENCE [LARGE SCALE GENOMIC DNA]</scope>
    <source>
        <strain evidence="7">finn</strain>
    </source>
</reference>
<evidence type="ECO:0000259" key="5">
    <source>
        <dbReference type="Pfam" id="PF10033"/>
    </source>
</evidence>
<evidence type="ECO:0000256" key="4">
    <source>
        <dbReference type="SAM" id="MobiDB-lite"/>
    </source>
</evidence>
<dbReference type="PANTHER" id="PTHR13430:SF4">
    <property type="entry name" value="AUTOPHAGY-RELATED PROTEIN 13"/>
    <property type="match status" value="1"/>
</dbReference>
<gene>
    <name evidence="6" type="ORF">BCR36DRAFT_412271</name>
</gene>
<dbReference type="STRING" id="1754191.A0A1Y1VA30"/>
<evidence type="ECO:0000313" key="7">
    <source>
        <dbReference type="Proteomes" id="UP000193719"/>
    </source>
</evidence>
<dbReference type="InterPro" id="IPR036570">
    <property type="entry name" value="HORMA_dom_sf"/>
</dbReference>
<feature type="compositionally biased region" description="Low complexity" evidence="4">
    <location>
        <begin position="1027"/>
        <end position="1048"/>
    </location>
</feature>
<dbReference type="EMBL" id="MCFH01000020">
    <property type="protein sequence ID" value="ORX50783.1"/>
    <property type="molecule type" value="Genomic_DNA"/>
</dbReference>
<proteinExistence type="inferred from homology"/>
<feature type="domain" description="Autophagy-related protein 13 N-terminal" evidence="5">
    <location>
        <begin position="12"/>
        <end position="239"/>
    </location>
</feature>
<dbReference type="GO" id="GO:0034497">
    <property type="term" value="P:protein localization to phagophore assembly site"/>
    <property type="evidence" value="ECO:0007669"/>
    <property type="project" value="TreeGrafter"/>
</dbReference>
<dbReference type="Pfam" id="PF10033">
    <property type="entry name" value="ATG13"/>
    <property type="match status" value="1"/>
</dbReference>
<evidence type="ECO:0000256" key="3">
    <source>
        <dbReference type="RuleBase" id="RU361214"/>
    </source>
</evidence>
<dbReference type="GO" id="GO:0034727">
    <property type="term" value="P:piecemeal microautophagy of the nucleus"/>
    <property type="evidence" value="ECO:0007669"/>
    <property type="project" value="TreeGrafter"/>
</dbReference>
<comment type="similarity">
    <text evidence="1 3">Belongs to the ATG13 family. Fungi subfamily.</text>
</comment>
<protein>
    <recommendedName>
        <fullName evidence="3">Autophagy-related protein 13</fullName>
    </recommendedName>
</protein>
<dbReference type="InterPro" id="IPR040182">
    <property type="entry name" value="ATG13"/>
</dbReference>
<organism evidence="6 7">
    <name type="scientific">Piromyces finnis</name>
    <dbReference type="NCBI Taxonomy" id="1754191"/>
    <lineage>
        <taxon>Eukaryota</taxon>
        <taxon>Fungi</taxon>
        <taxon>Fungi incertae sedis</taxon>
        <taxon>Chytridiomycota</taxon>
        <taxon>Chytridiomycota incertae sedis</taxon>
        <taxon>Neocallimastigomycetes</taxon>
        <taxon>Neocallimastigales</taxon>
        <taxon>Neocallimastigaceae</taxon>
        <taxon>Piromyces</taxon>
    </lineage>
</organism>
<comment type="caution">
    <text evidence="6">The sequence shown here is derived from an EMBL/GenBank/DDBJ whole genome shotgun (WGS) entry which is preliminary data.</text>
</comment>
<evidence type="ECO:0000256" key="2">
    <source>
        <dbReference type="ARBA" id="ARBA00023006"/>
    </source>
</evidence>
<dbReference type="Gene3D" id="3.30.900.10">
    <property type="entry name" value="HORMA domain"/>
    <property type="match status" value="1"/>
</dbReference>
<name>A0A1Y1VA30_9FUNG</name>
<sequence>MDVDVKKSDIIIRNFFSKFSQIVIQSRFQFQENEPKKESKWFNIRLHDIQRLEEDSIINNYKKIPIPEFLPLIIDIYLDISPCLLNKKVYIRDEENKNNIENLVEIDTTSSRQKKKIILLERWRLSLTSNEVKNKIESSLTYKKAIIFFRSLFMQIRMMPTYKLLKQLKNNFKSSDPQTPRPHIIYNISNSIGQFSENYEEIGLDAPFNAKDMSEKSLGNVETIRGIFSIYVSYRKYCQIIFKDIPMQISEIHSNEKEENHTNELLKTLRPRSYQHKVKSINTQPPSSILSKPKQQISPTISLQKKEINYDTLSTLPKLSLNTENPPFSNPITTTTTTTTTDISKELNSIKNTENNSEHFDNSSNLELLNLDHTSQQQQQQQQQQINKDCNIKNNSINISNRIDDPLASAPLTMMNTLKNNTEMENDSIFTKTDSLSLSNNEGNKSSLLSSELKSYKLNIFSHKNDSYHDEEQNQNKLNRLVSNNKNSQNVINKYDTQNQSQANKFQINSSLPSQQTNLHTNINTHHSSFRQFQTQLSNTNLNSCNSKFTYSNSLGSNSSDISEKNRWNTHNLNKPSNPNFKSYTITQDNTNSTILPSATSLNANNNSINSYSSEFELGNKYLFVNKKHLSTPTFFSYSAGSNQTPPFNVNNIENYKKQFKSKGSISKSSSVSSLSFKYKYLQDNEFNNIICKNENLKGNSFKIQDNNPSNIKNALQQFKQLNISNNEFTNNLYDSIISSNLISSLDEEHLNDYILSHQNNKNQAIINKSYNSLNDLNSLKINSTNSNNHSISNEIINESYNGNNSSSNHIAQINTALTIKDVEQLKKNNHSLKGKASSINSYNTSCASPHSTASTNSSFVNLFPLSDIEQESDTSILPLPTFATIPQNNKHHSFSSTINDNDTGIPPSIIDSYHNNSAFKNVLPSEYNPSFEDRSILDIEDQPSYSSSTQNLYFSPRKSSFSNISFNHQTNLDHKYIPHPLKTSSNHLSLSPNISFNNELSNHLQNKELEPNSNSLRLNYNENDDTNTSNHYDNNTYNSNNDYYQGENSSYKYEYESKNSSNNNSNSKHKSLIIEYNNENVNDYYKHFHNDNVYKPNSTIFSFNNVYYYRRQSDSSLGYRDRYSLPSYNKFKSMNNIYQIENREIDKKMNNFLNTNYYTYLNEIEQTDFDNVKNSNLIQKNRKTMINSQASSPTTTTTLPVMQTTTTTTQSTTSDIEINNKTNTTTSTTKEPPSILFTSASPISFNINNKTQKEVNNNHHDVTSSSSSSSPSSSFTKNYLFDSISTSAPINYPAFSKRNYDKLHGNNSIKRNNRSHSLSYTNPYPVLHCLPEASSLTPNDHVYSNSYSPTYSSGLSFYPSQQTKNSSKSTSQTHSHSRESHNHNHSYSHQYYYDSNSSENYDSIHPFIPIYENEAYYEQAFFHNHRHRHHFYSNPNFLDNTK</sequence>
<accession>A0A1Y1VA30</accession>